<dbReference type="SUPFAM" id="SSF53850">
    <property type="entry name" value="Periplasmic binding protein-like II"/>
    <property type="match status" value="1"/>
</dbReference>
<dbReference type="EMBL" id="BNCJ01000005">
    <property type="protein sequence ID" value="GHF51759.1"/>
    <property type="molecule type" value="Genomic_DNA"/>
</dbReference>
<dbReference type="AlphaFoldDB" id="A0A8J3GX42"/>
<comment type="caution">
    <text evidence="3">The sequence shown here is derived from an EMBL/GenBank/DDBJ whole genome shotgun (WGS) entry which is preliminary data.</text>
</comment>
<sequence>MKRLTLILGLLAAPASAQDQLSVMLDWFVNPDHGPIIVAQQRGYFAEAGLEVEIIAPADPADPPKMAAAGNVDLAVSYQPQLYLQHAAGLPLVRVGTLVNHPLYCVMVDATGPIHGLADLKGRKVGFSVAGIEEALLYTMLRTNGVEPAEVEQVNVNFSLTPALVAGQVDAVSGAFRNFELHQMSGVEREGRCFLPEENGVPAYDELIYVARKEIAGDDRIARFMAATARAAVEIAADNAAGWESFKSYAPELDDRLNALAWGDTRPFFATDPVALDTARYAAFGAYMAEVGLIPAAPAVADIARP</sequence>
<feature type="signal peptide" evidence="1">
    <location>
        <begin position="1"/>
        <end position="17"/>
    </location>
</feature>
<keyword evidence="1" id="KW-0732">Signal</keyword>
<name>A0A8J3GX42_9RHOB</name>
<dbReference type="Pfam" id="PF09084">
    <property type="entry name" value="NMT1"/>
    <property type="match status" value="1"/>
</dbReference>
<evidence type="ECO:0000259" key="2">
    <source>
        <dbReference type="Pfam" id="PF09084"/>
    </source>
</evidence>
<reference evidence="3" key="1">
    <citation type="journal article" date="2014" name="Int. J. Syst. Evol. Microbiol.">
        <title>Complete genome sequence of Corynebacterium casei LMG S-19264T (=DSM 44701T), isolated from a smear-ripened cheese.</title>
        <authorList>
            <consortium name="US DOE Joint Genome Institute (JGI-PGF)"/>
            <person name="Walter F."/>
            <person name="Albersmeier A."/>
            <person name="Kalinowski J."/>
            <person name="Ruckert C."/>
        </authorList>
    </citation>
    <scope>NUCLEOTIDE SEQUENCE</scope>
    <source>
        <strain evidence="3">KCTC 42650</strain>
    </source>
</reference>
<organism evidence="3 4">
    <name type="scientific">Seohaeicola zhoushanensis</name>
    <dbReference type="NCBI Taxonomy" id="1569283"/>
    <lineage>
        <taxon>Bacteria</taxon>
        <taxon>Pseudomonadati</taxon>
        <taxon>Pseudomonadota</taxon>
        <taxon>Alphaproteobacteria</taxon>
        <taxon>Rhodobacterales</taxon>
        <taxon>Roseobacteraceae</taxon>
        <taxon>Seohaeicola</taxon>
    </lineage>
</organism>
<dbReference type="InterPro" id="IPR015168">
    <property type="entry name" value="SsuA/THI5"/>
</dbReference>
<feature type="domain" description="SsuA/THI5-like" evidence="2">
    <location>
        <begin position="30"/>
        <end position="237"/>
    </location>
</feature>
<accession>A0A8J3GX42</accession>
<reference evidence="3" key="2">
    <citation type="submission" date="2020-09" db="EMBL/GenBank/DDBJ databases">
        <authorList>
            <person name="Sun Q."/>
            <person name="Kim S."/>
        </authorList>
    </citation>
    <scope>NUCLEOTIDE SEQUENCE</scope>
    <source>
        <strain evidence="3">KCTC 42650</strain>
    </source>
</reference>
<evidence type="ECO:0000256" key="1">
    <source>
        <dbReference type="SAM" id="SignalP"/>
    </source>
</evidence>
<evidence type="ECO:0000313" key="4">
    <source>
        <dbReference type="Proteomes" id="UP000626220"/>
    </source>
</evidence>
<gene>
    <name evidence="3" type="ORF">GCM10017056_24460</name>
</gene>
<dbReference type="PANTHER" id="PTHR31528">
    <property type="entry name" value="4-AMINO-5-HYDROXYMETHYL-2-METHYLPYRIMIDINE PHOSPHATE SYNTHASE THI11-RELATED"/>
    <property type="match status" value="1"/>
</dbReference>
<dbReference type="Gene3D" id="3.40.190.10">
    <property type="entry name" value="Periplasmic binding protein-like II"/>
    <property type="match status" value="2"/>
</dbReference>
<dbReference type="GO" id="GO:0009228">
    <property type="term" value="P:thiamine biosynthetic process"/>
    <property type="evidence" value="ECO:0007669"/>
    <property type="project" value="InterPro"/>
</dbReference>
<keyword evidence="3" id="KW-0067">ATP-binding</keyword>
<proteinExistence type="predicted"/>
<dbReference type="PANTHER" id="PTHR31528:SF3">
    <property type="entry name" value="THIAMINE BIOSYNTHESIS PROTEIN HI_0357-RELATED"/>
    <property type="match status" value="1"/>
</dbReference>
<dbReference type="InterPro" id="IPR027939">
    <property type="entry name" value="NMT1/THI5"/>
</dbReference>
<dbReference type="RefSeq" id="WP_189680369.1">
    <property type="nucleotide sequence ID" value="NZ_BNCJ01000005.1"/>
</dbReference>
<keyword evidence="3" id="KW-0547">Nucleotide-binding</keyword>
<feature type="chain" id="PRO_5035257888" evidence="1">
    <location>
        <begin position="18"/>
        <end position="306"/>
    </location>
</feature>
<protein>
    <submittedName>
        <fullName evidence="3">ABC transporter ATP-binding protein</fullName>
    </submittedName>
</protein>
<dbReference type="Proteomes" id="UP000626220">
    <property type="component" value="Unassembled WGS sequence"/>
</dbReference>
<keyword evidence="4" id="KW-1185">Reference proteome</keyword>
<evidence type="ECO:0000313" key="3">
    <source>
        <dbReference type="EMBL" id="GHF51759.1"/>
    </source>
</evidence>
<dbReference type="GO" id="GO:0005524">
    <property type="term" value="F:ATP binding"/>
    <property type="evidence" value="ECO:0007669"/>
    <property type="project" value="UniProtKB-KW"/>
</dbReference>